<dbReference type="RefSeq" id="WP_209943629.1">
    <property type="nucleotide sequence ID" value="NZ_JAGGJU010000003.1"/>
</dbReference>
<organism evidence="2 3">
    <name type="scientific">Rhizobium halophytocola</name>
    <dbReference type="NCBI Taxonomy" id="735519"/>
    <lineage>
        <taxon>Bacteria</taxon>
        <taxon>Pseudomonadati</taxon>
        <taxon>Pseudomonadota</taxon>
        <taxon>Alphaproteobacteria</taxon>
        <taxon>Hyphomicrobiales</taxon>
        <taxon>Rhizobiaceae</taxon>
        <taxon>Rhizobium/Agrobacterium group</taxon>
        <taxon>Rhizobium</taxon>
    </lineage>
</organism>
<name>A0ABS4DWI2_9HYPH</name>
<proteinExistence type="predicted"/>
<sequence>MTRPTALLRLTFAAFAALSAGAPAFAYTMPQDISSLIDLPRPSAPLNYSHRVIPCIDGRETKIWINGVVVSGRCYAKALEIIRS</sequence>
<evidence type="ECO:0000313" key="2">
    <source>
        <dbReference type="EMBL" id="MBP1850058.1"/>
    </source>
</evidence>
<comment type="caution">
    <text evidence="2">The sequence shown here is derived from an EMBL/GenBank/DDBJ whole genome shotgun (WGS) entry which is preliminary data.</text>
</comment>
<accession>A0ABS4DWI2</accession>
<dbReference type="EMBL" id="JAGGJU010000003">
    <property type="protein sequence ID" value="MBP1850058.1"/>
    <property type="molecule type" value="Genomic_DNA"/>
</dbReference>
<gene>
    <name evidence="2" type="ORF">J2Z17_001479</name>
</gene>
<keyword evidence="3" id="KW-1185">Reference proteome</keyword>
<evidence type="ECO:0008006" key="4">
    <source>
        <dbReference type="Google" id="ProtNLM"/>
    </source>
</evidence>
<reference evidence="2 3" key="1">
    <citation type="submission" date="2021-03" db="EMBL/GenBank/DDBJ databases">
        <title>Genomic Encyclopedia of Type Strains, Phase IV (KMG-IV): sequencing the most valuable type-strain genomes for metagenomic binning, comparative biology and taxonomic classification.</title>
        <authorList>
            <person name="Goeker M."/>
        </authorList>
    </citation>
    <scope>NUCLEOTIDE SEQUENCE [LARGE SCALE GENOMIC DNA]</scope>
    <source>
        <strain evidence="2 3">DSM 21600</strain>
    </source>
</reference>
<feature type="signal peptide" evidence="1">
    <location>
        <begin position="1"/>
        <end position="26"/>
    </location>
</feature>
<protein>
    <recommendedName>
        <fullName evidence="4">Porin</fullName>
    </recommendedName>
</protein>
<dbReference type="Proteomes" id="UP000759443">
    <property type="component" value="Unassembled WGS sequence"/>
</dbReference>
<evidence type="ECO:0000256" key="1">
    <source>
        <dbReference type="SAM" id="SignalP"/>
    </source>
</evidence>
<evidence type="ECO:0000313" key="3">
    <source>
        <dbReference type="Proteomes" id="UP000759443"/>
    </source>
</evidence>
<feature type="chain" id="PRO_5045245731" description="Porin" evidence="1">
    <location>
        <begin position="27"/>
        <end position="84"/>
    </location>
</feature>
<keyword evidence="1" id="KW-0732">Signal</keyword>